<gene>
    <name evidence="2" type="ORF">FRX31_025065</name>
</gene>
<evidence type="ECO:0000313" key="2">
    <source>
        <dbReference type="EMBL" id="KAF5185344.1"/>
    </source>
</evidence>
<dbReference type="OrthoDB" id="773208at2759"/>
<name>A0A7J6VJS5_THATH</name>
<keyword evidence="3" id="KW-1185">Reference proteome</keyword>
<feature type="domain" description="R13L1/DRL21-like LRR repeat region" evidence="1">
    <location>
        <begin position="27"/>
        <end position="76"/>
    </location>
</feature>
<evidence type="ECO:0000313" key="3">
    <source>
        <dbReference type="Proteomes" id="UP000554482"/>
    </source>
</evidence>
<dbReference type="Proteomes" id="UP000554482">
    <property type="component" value="Unassembled WGS sequence"/>
</dbReference>
<organism evidence="2 3">
    <name type="scientific">Thalictrum thalictroides</name>
    <name type="common">Rue-anemone</name>
    <name type="synonym">Anemone thalictroides</name>
    <dbReference type="NCBI Taxonomy" id="46969"/>
    <lineage>
        <taxon>Eukaryota</taxon>
        <taxon>Viridiplantae</taxon>
        <taxon>Streptophyta</taxon>
        <taxon>Embryophyta</taxon>
        <taxon>Tracheophyta</taxon>
        <taxon>Spermatophyta</taxon>
        <taxon>Magnoliopsida</taxon>
        <taxon>Ranunculales</taxon>
        <taxon>Ranunculaceae</taxon>
        <taxon>Thalictroideae</taxon>
        <taxon>Thalictrum</taxon>
    </lineage>
</organism>
<dbReference type="EMBL" id="JABWDY010030812">
    <property type="protein sequence ID" value="KAF5185344.1"/>
    <property type="molecule type" value="Genomic_DNA"/>
</dbReference>
<evidence type="ECO:0000259" key="1">
    <source>
        <dbReference type="Pfam" id="PF25019"/>
    </source>
</evidence>
<dbReference type="AlphaFoldDB" id="A0A7J6VJS5"/>
<protein>
    <recommendedName>
        <fullName evidence="1">R13L1/DRL21-like LRR repeat region domain-containing protein</fullName>
    </recommendedName>
</protein>
<proteinExistence type="predicted"/>
<accession>A0A7J6VJS5</accession>
<dbReference type="InterPro" id="IPR056789">
    <property type="entry name" value="LRR_R13L1-DRL21"/>
</dbReference>
<dbReference type="Pfam" id="PF25019">
    <property type="entry name" value="LRR_R13L1-DRL21"/>
    <property type="match status" value="1"/>
</dbReference>
<sequence>MPPGFGRLIDLQTLGTFVAGVDTRCEIGELMDMRSLHGTLCITQLENVADRRKATQAALNDKQHLRKLKFIWGEVEVLKQKDLPISVRSLIVNSCSLLKRWYETEGKNDLSRIASNREVTIDGLRISSS</sequence>
<comment type="caution">
    <text evidence="2">The sequence shown here is derived from an EMBL/GenBank/DDBJ whole genome shotgun (WGS) entry which is preliminary data.</text>
</comment>
<reference evidence="2 3" key="1">
    <citation type="submission" date="2020-06" db="EMBL/GenBank/DDBJ databases">
        <title>Transcriptomic and genomic resources for Thalictrum thalictroides and T. hernandezii: Facilitating candidate gene discovery in an emerging model plant lineage.</title>
        <authorList>
            <person name="Arias T."/>
            <person name="Riano-Pachon D.M."/>
            <person name="Di Stilio V.S."/>
        </authorList>
    </citation>
    <scope>NUCLEOTIDE SEQUENCE [LARGE SCALE GENOMIC DNA]</scope>
    <source>
        <strain evidence="3">cv. WT478/WT964</strain>
        <tissue evidence="2">Leaves</tissue>
    </source>
</reference>